<dbReference type="InterPro" id="IPR000835">
    <property type="entry name" value="HTH_MarR-typ"/>
</dbReference>
<accession>A0AAU8A7B2</accession>
<dbReference type="GO" id="GO:0003700">
    <property type="term" value="F:DNA-binding transcription factor activity"/>
    <property type="evidence" value="ECO:0007669"/>
    <property type="project" value="InterPro"/>
</dbReference>
<dbReference type="PANTHER" id="PTHR42756:SF1">
    <property type="entry name" value="TRANSCRIPTIONAL REPRESSOR OF EMRAB OPERON"/>
    <property type="match status" value="1"/>
</dbReference>
<dbReference type="InterPro" id="IPR036388">
    <property type="entry name" value="WH-like_DNA-bd_sf"/>
</dbReference>
<dbReference type="InterPro" id="IPR036390">
    <property type="entry name" value="WH_DNA-bd_sf"/>
</dbReference>
<dbReference type="SUPFAM" id="SSF46785">
    <property type="entry name" value="Winged helix' DNA-binding domain"/>
    <property type="match status" value="1"/>
</dbReference>
<dbReference type="EMBL" id="CP117826">
    <property type="protein sequence ID" value="XCC61584.1"/>
    <property type="molecule type" value="Genomic_DNA"/>
</dbReference>
<organism evidence="5">
    <name type="scientific">Christensenella massiliensis</name>
    <dbReference type="NCBI Taxonomy" id="1805714"/>
    <lineage>
        <taxon>Bacteria</taxon>
        <taxon>Bacillati</taxon>
        <taxon>Bacillota</taxon>
        <taxon>Clostridia</taxon>
        <taxon>Christensenellales</taxon>
        <taxon>Christensenellaceae</taxon>
        <taxon>Christensenella</taxon>
    </lineage>
</organism>
<dbReference type="Pfam" id="PF12802">
    <property type="entry name" value="MarR_2"/>
    <property type="match status" value="1"/>
</dbReference>
<dbReference type="SMART" id="SM00347">
    <property type="entry name" value="HTH_MARR"/>
    <property type="match status" value="1"/>
</dbReference>
<keyword evidence="2" id="KW-0238">DNA-binding</keyword>
<protein>
    <submittedName>
        <fullName evidence="5">MarR family transcriptional regulator</fullName>
    </submittedName>
</protein>
<keyword evidence="3" id="KW-0804">Transcription</keyword>
<evidence type="ECO:0000256" key="3">
    <source>
        <dbReference type="ARBA" id="ARBA00023163"/>
    </source>
</evidence>
<dbReference type="Gene3D" id="1.10.10.10">
    <property type="entry name" value="Winged helix-like DNA-binding domain superfamily/Winged helix DNA-binding domain"/>
    <property type="match status" value="1"/>
</dbReference>
<proteinExistence type="predicted"/>
<dbReference type="PROSITE" id="PS50995">
    <property type="entry name" value="HTH_MARR_2"/>
    <property type="match status" value="1"/>
</dbReference>
<reference evidence="5" key="1">
    <citation type="submission" date="2023-02" db="EMBL/GenBank/DDBJ databases">
        <title>Gut commensal Christensenella minuta modulates host metabolism via a new class of secondary bile acids.</title>
        <authorList>
            <person name="Liu C."/>
        </authorList>
    </citation>
    <scope>NUCLEOTIDE SEQUENCE</scope>
    <source>
        <strain evidence="5">CA70</strain>
    </source>
</reference>
<dbReference type="RefSeq" id="WP_079546253.1">
    <property type="nucleotide sequence ID" value="NZ_CP117826.1"/>
</dbReference>
<dbReference type="GO" id="GO:0003677">
    <property type="term" value="F:DNA binding"/>
    <property type="evidence" value="ECO:0007669"/>
    <property type="project" value="UniProtKB-KW"/>
</dbReference>
<dbReference type="AlphaFoldDB" id="A0AAU8A7B2"/>
<keyword evidence="1" id="KW-0805">Transcription regulation</keyword>
<evidence type="ECO:0000256" key="1">
    <source>
        <dbReference type="ARBA" id="ARBA00023015"/>
    </source>
</evidence>
<evidence type="ECO:0000313" key="5">
    <source>
        <dbReference type="EMBL" id="XCC61584.1"/>
    </source>
</evidence>
<dbReference type="PANTHER" id="PTHR42756">
    <property type="entry name" value="TRANSCRIPTIONAL REGULATOR, MARR"/>
    <property type="match status" value="1"/>
</dbReference>
<evidence type="ECO:0000256" key="2">
    <source>
        <dbReference type="ARBA" id="ARBA00023125"/>
    </source>
</evidence>
<name>A0AAU8A7B2_9FIRM</name>
<gene>
    <name evidence="5" type="ORF">PUP29_08590</name>
</gene>
<evidence type="ECO:0000259" key="4">
    <source>
        <dbReference type="PROSITE" id="PS50995"/>
    </source>
</evidence>
<feature type="domain" description="HTH marR-type" evidence="4">
    <location>
        <begin position="1"/>
        <end position="138"/>
    </location>
</feature>
<sequence length="149" mass="17370">MSIELPKDGTIEAYRAGFNDLDRIWAKLPRACGLSAAEYWSLLMLREGAHTQHEISERLFMSKQTVNSAFRLLVKKGLVRLKPQEGNLRVKQIVFTDAGERFAMRYIDDMLALEERVWMELPEEERAALTRLTYKFNGMLDAELKKRFE</sequence>